<evidence type="ECO:0000256" key="1">
    <source>
        <dbReference type="ARBA" id="ARBA00022723"/>
    </source>
</evidence>
<evidence type="ECO:0000313" key="7">
    <source>
        <dbReference type="EMBL" id="KAK9916631.1"/>
    </source>
</evidence>
<organism evidence="7 8">
    <name type="scientific">Coccomyxa subellipsoidea</name>
    <dbReference type="NCBI Taxonomy" id="248742"/>
    <lineage>
        <taxon>Eukaryota</taxon>
        <taxon>Viridiplantae</taxon>
        <taxon>Chlorophyta</taxon>
        <taxon>core chlorophytes</taxon>
        <taxon>Trebouxiophyceae</taxon>
        <taxon>Trebouxiophyceae incertae sedis</taxon>
        <taxon>Coccomyxaceae</taxon>
        <taxon>Coccomyxa</taxon>
    </lineage>
</organism>
<dbReference type="SMART" id="SM00184">
    <property type="entry name" value="RING"/>
    <property type="match status" value="1"/>
</dbReference>
<feature type="region of interest" description="Disordered" evidence="5">
    <location>
        <begin position="241"/>
        <end position="262"/>
    </location>
</feature>
<dbReference type="PANTHER" id="PTHR45931">
    <property type="entry name" value="SI:CH211-59O9.10"/>
    <property type="match status" value="1"/>
</dbReference>
<feature type="compositionally biased region" description="Basic and acidic residues" evidence="5">
    <location>
        <begin position="162"/>
        <end position="175"/>
    </location>
</feature>
<feature type="region of interest" description="Disordered" evidence="5">
    <location>
        <begin position="1"/>
        <end position="186"/>
    </location>
</feature>
<feature type="compositionally biased region" description="Basic and acidic residues" evidence="5">
    <location>
        <begin position="24"/>
        <end position="34"/>
    </location>
</feature>
<evidence type="ECO:0000256" key="2">
    <source>
        <dbReference type="ARBA" id="ARBA00022771"/>
    </source>
</evidence>
<evidence type="ECO:0000256" key="5">
    <source>
        <dbReference type="SAM" id="MobiDB-lite"/>
    </source>
</evidence>
<dbReference type="InterPro" id="IPR051834">
    <property type="entry name" value="RING_finger_E3_ligase"/>
</dbReference>
<keyword evidence="3" id="KW-0862">Zinc</keyword>
<evidence type="ECO:0000256" key="3">
    <source>
        <dbReference type="ARBA" id="ARBA00022833"/>
    </source>
</evidence>
<dbReference type="Pfam" id="PF13639">
    <property type="entry name" value="zf-RING_2"/>
    <property type="match status" value="1"/>
</dbReference>
<protein>
    <recommendedName>
        <fullName evidence="6">RING-type domain-containing protein</fullName>
    </recommendedName>
</protein>
<dbReference type="InterPro" id="IPR013083">
    <property type="entry name" value="Znf_RING/FYVE/PHD"/>
</dbReference>
<evidence type="ECO:0000256" key="4">
    <source>
        <dbReference type="PROSITE-ProRule" id="PRU00175"/>
    </source>
</evidence>
<dbReference type="InterPro" id="IPR001841">
    <property type="entry name" value="Znf_RING"/>
</dbReference>
<feature type="compositionally biased region" description="Low complexity" evidence="5">
    <location>
        <begin position="120"/>
        <end position="161"/>
    </location>
</feature>
<sequence length="417" mass="45660">MPQENRKRNRAPVVSLLSPDPNTDIDRPLKRPQRDMSAPETHEMSVAEFVDLSGDSPQSEKAAACGSAFHEDDLDEGHALWGELDEPPPRWRQVRRRTQAPRGEQPFQPPPPPPPPPPVSRTAPSRPAAWRARASGAGGRMPLPLGRPAGMPGAAAALRAAGSERLRTRSQSRQDSDEDSDDPNRAMEDFVAQRRAEMEALRADEALAQRMDELEAMEMWANADRAPEWHSWRARSGAVAARQRGQPHFAAPQPPPSRGRRRGWANAASIAEVVMGMFAGAGPLAGGPFTGLEGPSGGHWSAMREAFAGMSQNRLPPHLLFTERDFDENDYEALLALDEAVESRKGASTQQIEHLPTVIVGASGVGPDKECKCPICLEDFSPGAVLHRLPCNHQFHRDCVDKWLTQKATCPICQQSL</sequence>
<keyword evidence="8" id="KW-1185">Reference proteome</keyword>
<dbReference type="Proteomes" id="UP001491310">
    <property type="component" value="Unassembled WGS sequence"/>
</dbReference>
<accession>A0ABR2YY77</accession>
<dbReference type="EMBL" id="JALJOT010000003">
    <property type="protein sequence ID" value="KAK9916631.1"/>
    <property type="molecule type" value="Genomic_DNA"/>
</dbReference>
<name>A0ABR2YY77_9CHLO</name>
<dbReference type="CDD" id="cd16454">
    <property type="entry name" value="RING-H2_PA-TM-RING"/>
    <property type="match status" value="1"/>
</dbReference>
<evidence type="ECO:0000259" key="6">
    <source>
        <dbReference type="PROSITE" id="PS50089"/>
    </source>
</evidence>
<dbReference type="Gene3D" id="3.30.40.10">
    <property type="entry name" value="Zinc/RING finger domain, C3HC4 (zinc finger)"/>
    <property type="match status" value="1"/>
</dbReference>
<feature type="compositionally biased region" description="Pro residues" evidence="5">
    <location>
        <begin position="107"/>
        <end position="119"/>
    </location>
</feature>
<gene>
    <name evidence="7" type="ORF">WJX75_005132</name>
</gene>
<dbReference type="PROSITE" id="PS50089">
    <property type="entry name" value="ZF_RING_2"/>
    <property type="match status" value="1"/>
</dbReference>
<comment type="caution">
    <text evidence="7">The sequence shown here is derived from an EMBL/GenBank/DDBJ whole genome shotgun (WGS) entry which is preliminary data.</text>
</comment>
<proteinExistence type="predicted"/>
<evidence type="ECO:0000313" key="8">
    <source>
        <dbReference type="Proteomes" id="UP001491310"/>
    </source>
</evidence>
<dbReference type="SUPFAM" id="SSF57850">
    <property type="entry name" value="RING/U-box"/>
    <property type="match status" value="1"/>
</dbReference>
<keyword evidence="2 4" id="KW-0863">Zinc-finger</keyword>
<reference evidence="7 8" key="1">
    <citation type="journal article" date="2024" name="Nat. Commun.">
        <title>Phylogenomics reveals the evolutionary origins of lichenization in chlorophyte algae.</title>
        <authorList>
            <person name="Puginier C."/>
            <person name="Libourel C."/>
            <person name="Otte J."/>
            <person name="Skaloud P."/>
            <person name="Haon M."/>
            <person name="Grisel S."/>
            <person name="Petersen M."/>
            <person name="Berrin J.G."/>
            <person name="Delaux P.M."/>
            <person name="Dal Grande F."/>
            <person name="Keller J."/>
        </authorList>
    </citation>
    <scope>NUCLEOTIDE SEQUENCE [LARGE SCALE GENOMIC DNA]</scope>
    <source>
        <strain evidence="7 8">SAG 216-7</strain>
    </source>
</reference>
<feature type="domain" description="RING-type" evidence="6">
    <location>
        <begin position="373"/>
        <end position="414"/>
    </location>
</feature>
<keyword evidence="1" id="KW-0479">Metal-binding</keyword>
<dbReference type="PANTHER" id="PTHR45931:SF3">
    <property type="entry name" value="RING ZINC FINGER-CONTAINING PROTEIN"/>
    <property type="match status" value="1"/>
</dbReference>